<dbReference type="GO" id="GO:0001530">
    <property type="term" value="F:lipopolysaccharide binding"/>
    <property type="evidence" value="ECO:0007669"/>
    <property type="project" value="InterPro"/>
</dbReference>
<accession>A0AAJ1F1Q5</accession>
<comment type="subunit">
    <text evidence="4">Component of the lipopolysaccharide transport and assembly complex.</text>
</comment>
<keyword evidence="1 4" id="KW-0813">Transport</keyword>
<gene>
    <name evidence="4 7" type="primary">lptA</name>
    <name evidence="7" type="ORF">MJ923_15845</name>
</gene>
<evidence type="ECO:0000259" key="6">
    <source>
        <dbReference type="Pfam" id="PF03968"/>
    </source>
</evidence>
<dbReference type="PANTHER" id="PTHR36504">
    <property type="entry name" value="LIPOPOLYSACCHARIDE EXPORT SYSTEM PROTEIN LPTA"/>
    <property type="match status" value="1"/>
</dbReference>
<feature type="region of interest" description="Disordered" evidence="5">
    <location>
        <begin position="141"/>
        <end position="186"/>
    </location>
</feature>
<evidence type="ECO:0000256" key="5">
    <source>
        <dbReference type="SAM" id="MobiDB-lite"/>
    </source>
</evidence>
<comment type="caution">
    <text evidence="7">The sequence shown here is derived from an EMBL/GenBank/DDBJ whole genome shotgun (WGS) entry which is preliminary data.</text>
</comment>
<dbReference type="Proteomes" id="UP001297581">
    <property type="component" value="Unassembled WGS sequence"/>
</dbReference>
<comment type="similarity">
    <text evidence="4">Belongs to the LptA family.</text>
</comment>
<keyword evidence="8" id="KW-1185">Reference proteome</keyword>
<dbReference type="GO" id="GO:0015920">
    <property type="term" value="P:lipopolysaccharide transport"/>
    <property type="evidence" value="ECO:0007669"/>
    <property type="project" value="UniProtKB-UniRule"/>
</dbReference>
<evidence type="ECO:0000256" key="4">
    <source>
        <dbReference type="HAMAP-Rule" id="MF_01914"/>
    </source>
</evidence>
<dbReference type="InterPro" id="IPR014340">
    <property type="entry name" value="LptA"/>
</dbReference>
<comment type="subcellular location">
    <subcellularLocation>
        <location evidence="4">Periplasm</location>
    </subcellularLocation>
</comment>
<dbReference type="Pfam" id="PF03968">
    <property type="entry name" value="LptD_N"/>
    <property type="match status" value="1"/>
</dbReference>
<dbReference type="InterPro" id="IPR005653">
    <property type="entry name" value="OstA-like_N"/>
</dbReference>
<evidence type="ECO:0000313" key="7">
    <source>
        <dbReference type="EMBL" id="MCH4295777.1"/>
    </source>
</evidence>
<dbReference type="Gene3D" id="2.60.450.10">
    <property type="entry name" value="Lipopolysaccharide (LPS) transport protein A like domain"/>
    <property type="match status" value="1"/>
</dbReference>
<evidence type="ECO:0000313" key="8">
    <source>
        <dbReference type="Proteomes" id="UP001297581"/>
    </source>
</evidence>
<dbReference type="HAMAP" id="MF_01914">
    <property type="entry name" value="LPS_assembly_LptA"/>
    <property type="match status" value="1"/>
</dbReference>
<reference evidence="7 8" key="1">
    <citation type="submission" date="2022-02" db="EMBL/GenBank/DDBJ databases">
        <title>The genome sequence of Shewanella sp. 3B26.</title>
        <authorList>
            <person name="Du J."/>
        </authorList>
    </citation>
    <scope>NUCLEOTIDE SEQUENCE [LARGE SCALE GENOMIC DNA]</scope>
    <source>
        <strain evidence="7 8">3B26</strain>
    </source>
</reference>
<dbReference type="PANTHER" id="PTHR36504:SF1">
    <property type="entry name" value="LIPOPOLYSACCHARIDE EXPORT SYSTEM PROTEIN LPTA"/>
    <property type="match status" value="1"/>
</dbReference>
<organism evidence="7 8">
    <name type="scientific">Shewanella zhuhaiensis</name>
    <dbReference type="NCBI Taxonomy" id="2919576"/>
    <lineage>
        <taxon>Bacteria</taxon>
        <taxon>Pseudomonadati</taxon>
        <taxon>Pseudomonadota</taxon>
        <taxon>Gammaproteobacteria</taxon>
        <taxon>Alteromonadales</taxon>
        <taxon>Shewanellaceae</taxon>
        <taxon>Shewanella</taxon>
    </lineage>
</organism>
<dbReference type="RefSeq" id="WP_240591909.1">
    <property type="nucleotide sequence ID" value="NZ_JAKUDL010000006.1"/>
</dbReference>
<dbReference type="GO" id="GO:0009279">
    <property type="term" value="C:cell outer membrane"/>
    <property type="evidence" value="ECO:0007669"/>
    <property type="project" value="TreeGrafter"/>
</dbReference>
<evidence type="ECO:0000256" key="1">
    <source>
        <dbReference type="ARBA" id="ARBA00022448"/>
    </source>
</evidence>
<keyword evidence="2 4" id="KW-0732">Signal</keyword>
<feature type="compositionally biased region" description="Basic and acidic residues" evidence="5">
    <location>
        <begin position="169"/>
        <end position="186"/>
    </location>
</feature>
<feature type="chain" id="PRO_5042302860" description="Lipopolysaccharide export system protein LptA" evidence="4">
    <location>
        <begin position="22"/>
        <end position="186"/>
    </location>
</feature>
<dbReference type="GO" id="GO:0030288">
    <property type="term" value="C:outer membrane-bounded periplasmic space"/>
    <property type="evidence" value="ECO:0007669"/>
    <property type="project" value="TreeGrafter"/>
</dbReference>
<dbReference type="GO" id="GO:0043165">
    <property type="term" value="P:Gram-negative-bacterium-type cell outer membrane assembly"/>
    <property type="evidence" value="ECO:0007669"/>
    <property type="project" value="UniProtKB-UniRule"/>
</dbReference>
<sequence length="186" mass="20488" precursor="true">MNLNKSLILVLLCTCSALAQANTKFDLTQEVKIAAANSYADLKNKRIVYEGPVTLTQGSLVLKADELSSYTDEKTGKRILLAKGKPATYSQQVEDGRTVQASANEISYNIDSRIMGLKGSAEVEQDGSKVSADSIVYDIEKQQLSSQSSGKKDDQVITIIKPENYQQELQDKGEQDQPQPQKEKQQ</sequence>
<dbReference type="AlphaFoldDB" id="A0AAJ1F1Q5"/>
<dbReference type="InterPro" id="IPR052037">
    <property type="entry name" value="LPS_export_LptA"/>
</dbReference>
<proteinExistence type="inferred from homology"/>
<dbReference type="NCBIfam" id="TIGR03002">
    <property type="entry name" value="outer_YhbN_LptA"/>
    <property type="match status" value="1"/>
</dbReference>
<keyword evidence="3 4" id="KW-0574">Periplasm</keyword>
<dbReference type="EMBL" id="JAKUDL010000006">
    <property type="protein sequence ID" value="MCH4295777.1"/>
    <property type="molecule type" value="Genomic_DNA"/>
</dbReference>
<feature type="signal peptide" evidence="4">
    <location>
        <begin position="1"/>
        <end position="21"/>
    </location>
</feature>
<dbReference type="GO" id="GO:0017089">
    <property type="term" value="F:glycolipid transfer activity"/>
    <property type="evidence" value="ECO:0007669"/>
    <property type="project" value="TreeGrafter"/>
</dbReference>
<feature type="domain" description="Organic solvent tolerance-like N-terminal" evidence="6">
    <location>
        <begin position="32"/>
        <end position="142"/>
    </location>
</feature>
<comment type="function">
    <text evidence="4">Involved in the assembly of lipopolysaccharide (LPS). Required for the translocation of LPS from the inner membrane to the outer membrane. May form a bridge between the inner membrane and the outer membrane, via interactions with LptC and LptD, thereby facilitating LPS transfer across the periplasm.</text>
</comment>
<evidence type="ECO:0000256" key="2">
    <source>
        <dbReference type="ARBA" id="ARBA00022729"/>
    </source>
</evidence>
<protein>
    <recommendedName>
        <fullName evidence="4">Lipopolysaccharide export system protein LptA</fullName>
    </recommendedName>
</protein>
<evidence type="ECO:0000256" key="3">
    <source>
        <dbReference type="ARBA" id="ARBA00022764"/>
    </source>
</evidence>
<name>A0AAJ1F1Q5_9GAMM</name>